<evidence type="ECO:0000259" key="12">
    <source>
        <dbReference type="PROSITE" id="PS50071"/>
    </source>
</evidence>
<sequence>MDNNDGNTASVKAKIMAHPHYHRLLAAYINCQKVGAPSEVVARLEEACASAAAMGPTGTSCIGEDPALDQFMEAYCEMLTKYEQELSKPLKEAMLFLQRVECQFKALTVSSPNSACGEANERNGSSEEEVDVNNNFIDPQAEDQELKGQLLRRYSGYLGSLKQEFMKKRKKGKLPKEARQQLLDWWSRHYKWPYPSESQKLALAESTGLDQKQINNWFINQRKRHWKPSEDMQFVVMDATHSHYYMDNVLDLCGHVFGNCLFSAESSSFVKGGAASLAYRRFSTSILTPGSSDGAFPSDLLSTKAVLTPERKIGLYQDLVIPVTNFHNEDKGLMVLAGDVFDVPIKKHIIHRVVRWQLAKRQQGTHSTKTISEVSGTGRKPYQQKGTGRARHGTLRGPQFRGGATMHGPKPRSHAIKCNKKVRRLGLKIALTARAAEGKLLVFEDLEVPTHKTKNIVNYVNQMENTKKLLLVDGGLINEKLKLATQNLHYVNVLPSIGLNVYSILLHDTLVMSRDAINRIVERMHTPINR</sequence>
<keyword evidence="15" id="KW-1185">Reference proteome</keyword>
<dbReference type="Pfam" id="PF00573">
    <property type="entry name" value="Ribosomal_L4"/>
    <property type="match status" value="1"/>
</dbReference>
<evidence type="ECO:0000256" key="2">
    <source>
        <dbReference type="ARBA" id="ARBA00010528"/>
    </source>
</evidence>
<gene>
    <name evidence="14" type="ORF">GH714_021333</name>
</gene>
<proteinExistence type="inferred from homology"/>
<feature type="domain" description="Homeobox" evidence="12">
    <location>
        <begin position="165"/>
        <end position="228"/>
    </location>
</feature>
<dbReference type="InterPro" id="IPR013005">
    <property type="entry name" value="Ribosomal_uL4-like"/>
</dbReference>
<protein>
    <recommendedName>
        <fullName evidence="8">Large ribosomal subunit protein uL4m</fullName>
    </recommendedName>
</protein>
<reference evidence="14 15" key="1">
    <citation type="journal article" date="2020" name="Mol. Plant">
        <title>The Chromosome-Based Rubber Tree Genome Provides New Insights into Spurge Genome Evolution and Rubber Biosynthesis.</title>
        <authorList>
            <person name="Liu J."/>
            <person name="Shi C."/>
            <person name="Shi C.C."/>
            <person name="Li W."/>
            <person name="Zhang Q.J."/>
            <person name="Zhang Y."/>
            <person name="Li K."/>
            <person name="Lu H.F."/>
            <person name="Shi C."/>
            <person name="Zhu S.T."/>
            <person name="Xiao Z.Y."/>
            <person name="Nan H."/>
            <person name="Yue Y."/>
            <person name="Zhu X.G."/>
            <person name="Wu Y."/>
            <person name="Hong X.N."/>
            <person name="Fan G.Y."/>
            <person name="Tong Y."/>
            <person name="Zhang D."/>
            <person name="Mao C.L."/>
            <person name="Liu Y.L."/>
            <person name="Hao S.J."/>
            <person name="Liu W.Q."/>
            <person name="Lv M.Q."/>
            <person name="Zhang H.B."/>
            <person name="Liu Y."/>
            <person name="Hu-Tang G.R."/>
            <person name="Wang J.P."/>
            <person name="Wang J.H."/>
            <person name="Sun Y.H."/>
            <person name="Ni S.B."/>
            <person name="Chen W.B."/>
            <person name="Zhang X.C."/>
            <person name="Jiao Y.N."/>
            <person name="Eichler E.E."/>
            <person name="Li G.H."/>
            <person name="Liu X."/>
            <person name="Gao L.Z."/>
        </authorList>
    </citation>
    <scope>NUCLEOTIDE SEQUENCE [LARGE SCALE GENOMIC DNA]</scope>
    <source>
        <strain evidence="15">cv. GT1</strain>
        <tissue evidence="14">Leaf</tissue>
    </source>
</reference>
<evidence type="ECO:0000256" key="9">
    <source>
        <dbReference type="PROSITE-ProRule" id="PRU00108"/>
    </source>
</evidence>
<evidence type="ECO:0000256" key="7">
    <source>
        <dbReference type="ARBA" id="ARBA00023274"/>
    </source>
</evidence>
<dbReference type="SUPFAM" id="SSF46689">
    <property type="entry name" value="Homeodomain-like"/>
    <property type="match status" value="1"/>
</dbReference>
<dbReference type="Proteomes" id="UP000467840">
    <property type="component" value="Chromosome 16"/>
</dbReference>
<dbReference type="InterPro" id="IPR009057">
    <property type="entry name" value="Homeodomain-like_sf"/>
</dbReference>
<dbReference type="InterPro" id="IPR023574">
    <property type="entry name" value="Ribosomal_uL4_dom_sf"/>
</dbReference>
<evidence type="ECO:0000256" key="11">
    <source>
        <dbReference type="SAM" id="MobiDB-lite"/>
    </source>
</evidence>
<dbReference type="InterPro" id="IPR017970">
    <property type="entry name" value="Homeobox_CS"/>
</dbReference>
<evidence type="ECO:0000256" key="4">
    <source>
        <dbReference type="ARBA" id="ARBA00023125"/>
    </source>
</evidence>
<accession>A0A6A6LTX2</accession>
<dbReference type="FunFam" id="3.40.1370.10:FF:000006">
    <property type="entry name" value="50S ribosomal protein L4"/>
    <property type="match status" value="1"/>
</dbReference>
<evidence type="ECO:0000313" key="15">
    <source>
        <dbReference type="Proteomes" id="UP000467840"/>
    </source>
</evidence>
<dbReference type="HAMAP" id="MF_01328_B">
    <property type="entry name" value="Ribosomal_uL4_B"/>
    <property type="match status" value="1"/>
</dbReference>
<dbReference type="GO" id="GO:0005634">
    <property type="term" value="C:nucleus"/>
    <property type="evidence" value="ECO:0007669"/>
    <property type="project" value="UniProtKB-SubCell"/>
</dbReference>
<keyword evidence="5 9" id="KW-0371">Homeobox</keyword>
<dbReference type="SMART" id="SM00389">
    <property type="entry name" value="HOX"/>
    <property type="match status" value="1"/>
</dbReference>
<dbReference type="PROSITE" id="PS51213">
    <property type="entry name" value="ELK"/>
    <property type="match status" value="1"/>
</dbReference>
<comment type="caution">
    <text evidence="14">The sequence shown here is derived from an EMBL/GenBank/DDBJ whole genome shotgun (WGS) entry which is preliminary data.</text>
</comment>
<dbReference type="CDD" id="cd00086">
    <property type="entry name" value="homeodomain"/>
    <property type="match status" value="1"/>
</dbReference>
<dbReference type="GO" id="GO:0000981">
    <property type="term" value="F:DNA-binding transcription factor activity, RNA polymerase II-specific"/>
    <property type="evidence" value="ECO:0007669"/>
    <property type="project" value="InterPro"/>
</dbReference>
<dbReference type="EMBL" id="JAAGAX010000009">
    <property type="protein sequence ID" value="KAF2303698.1"/>
    <property type="molecule type" value="Genomic_DNA"/>
</dbReference>
<evidence type="ECO:0000256" key="8">
    <source>
        <dbReference type="ARBA" id="ARBA00040565"/>
    </source>
</evidence>
<comment type="similarity">
    <text evidence="10">Belongs to the TALE/KNOX homeobox family.</text>
</comment>
<evidence type="ECO:0000259" key="13">
    <source>
        <dbReference type="PROSITE" id="PS51213"/>
    </source>
</evidence>
<dbReference type="Gene3D" id="3.40.1370.10">
    <property type="match status" value="1"/>
</dbReference>
<evidence type="ECO:0000313" key="14">
    <source>
        <dbReference type="EMBL" id="KAF2303698.1"/>
    </source>
</evidence>
<feature type="DNA-binding region" description="Homeobox; TALE-type" evidence="9">
    <location>
        <begin position="166"/>
        <end position="229"/>
    </location>
</feature>
<dbReference type="GO" id="GO:0005840">
    <property type="term" value="C:ribosome"/>
    <property type="evidence" value="ECO:0007669"/>
    <property type="project" value="UniProtKB-KW"/>
</dbReference>
<comment type="subcellular location">
    <subcellularLocation>
        <location evidence="1 9">Nucleus</location>
    </subcellularLocation>
</comment>
<evidence type="ECO:0000256" key="1">
    <source>
        <dbReference type="ARBA" id="ARBA00004123"/>
    </source>
</evidence>
<dbReference type="SUPFAM" id="SSF52166">
    <property type="entry name" value="Ribosomal protein L4"/>
    <property type="match status" value="1"/>
</dbReference>
<comment type="similarity">
    <text evidence="2">Belongs to the universal ribosomal protein uL4 family.</text>
</comment>
<dbReference type="PANTHER" id="PTHR10746">
    <property type="entry name" value="50S RIBOSOMAL PROTEIN L4"/>
    <property type="match status" value="1"/>
</dbReference>
<dbReference type="Pfam" id="PF03789">
    <property type="entry name" value="ELK"/>
    <property type="match status" value="1"/>
</dbReference>
<evidence type="ECO:0000256" key="6">
    <source>
        <dbReference type="ARBA" id="ARBA00023242"/>
    </source>
</evidence>
<evidence type="ECO:0000256" key="3">
    <source>
        <dbReference type="ARBA" id="ARBA00022980"/>
    </source>
</evidence>
<dbReference type="PROSITE" id="PS00027">
    <property type="entry name" value="HOMEOBOX_1"/>
    <property type="match status" value="1"/>
</dbReference>
<dbReference type="GO" id="GO:0006412">
    <property type="term" value="P:translation"/>
    <property type="evidence" value="ECO:0007669"/>
    <property type="project" value="InterPro"/>
</dbReference>
<name>A0A6A6LTX2_HEVBR</name>
<evidence type="ECO:0000256" key="10">
    <source>
        <dbReference type="PROSITE-ProRule" id="PRU00559"/>
    </source>
</evidence>
<organism evidence="14 15">
    <name type="scientific">Hevea brasiliensis</name>
    <name type="common">Para rubber tree</name>
    <name type="synonym">Siphonia brasiliensis</name>
    <dbReference type="NCBI Taxonomy" id="3981"/>
    <lineage>
        <taxon>Eukaryota</taxon>
        <taxon>Viridiplantae</taxon>
        <taxon>Streptophyta</taxon>
        <taxon>Embryophyta</taxon>
        <taxon>Tracheophyta</taxon>
        <taxon>Spermatophyta</taxon>
        <taxon>Magnoliopsida</taxon>
        <taxon>eudicotyledons</taxon>
        <taxon>Gunneridae</taxon>
        <taxon>Pentapetalae</taxon>
        <taxon>rosids</taxon>
        <taxon>fabids</taxon>
        <taxon>Malpighiales</taxon>
        <taxon>Euphorbiaceae</taxon>
        <taxon>Crotonoideae</taxon>
        <taxon>Micrandreae</taxon>
        <taxon>Hevea</taxon>
    </lineage>
</organism>
<feature type="domain" description="ELK" evidence="13">
    <location>
        <begin position="145"/>
        <end position="165"/>
    </location>
</feature>
<dbReference type="InterPro" id="IPR005541">
    <property type="entry name" value="KNOX2"/>
</dbReference>
<dbReference type="Pfam" id="PF03791">
    <property type="entry name" value="KNOX2"/>
    <property type="match status" value="1"/>
</dbReference>
<feature type="region of interest" description="Disordered" evidence="11">
    <location>
        <begin position="365"/>
        <end position="413"/>
    </location>
</feature>
<dbReference type="InterPro" id="IPR001356">
    <property type="entry name" value="HD"/>
</dbReference>
<dbReference type="Gene3D" id="1.10.10.60">
    <property type="entry name" value="Homeodomain-like"/>
    <property type="match status" value="1"/>
</dbReference>
<dbReference type="GO" id="GO:0003677">
    <property type="term" value="F:DNA binding"/>
    <property type="evidence" value="ECO:0007669"/>
    <property type="project" value="UniProtKB-UniRule"/>
</dbReference>
<dbReference type="Pfam" id="PF03790">
    <property type="entry name" value="KNOX1"/>
    <property type="match status" value="1"/>
</dbReference>
<dbReference type="FunFam" id="1.10.10.60:FF:000076">
    <property type="entry name" value="Homeobox protein knotted-1-like 2"/>
    <property type="match status" value="1"/>
</dbReference>
<dbReference type="AlphaFoldDB" id="A0A6A6LTX2"/>
<dbReference type="SMART" id="SM01255">
    <property type="entry name" value="KNOX1"/>
    <property type="match status" value="1"/>
</dbReference>
<evidence type="ECO:0000256" key="5">
    <source>
        <dbReference type="ARBA" id="ARBA00023155"/>
    </source>
</evidence>
<keyword evidence="7" id="KW-0687">Ribonucleoprotein</keyword>
<dbReference type="Pfam" id="PF05920">
    <property type="entry name" value="Homeobox_KN"/>
    <property type="match status" value="1"/>
</dbReference>
<keyword evidence="3" id="KW-0689">Ribosomal protein</keyword>
<dbReference type="GO" id="GO:1990904">
    <property type="term" value="C:ribonucleoprotein complex"/>
    <property type="evidence" value="ECO:0007669"/>
    <property type="project" value="UniProtKB-KW"/>
</dbReference>
<dbReference type="PANTHER" id="PTHR10746:SF6">
    <property type="entry name" value="LARGE RIBOSOMAL SUBUNIT PROTEIN UL4M"/>
    <property type="match status" value="1"/>
</dbReference>
<dbReference type="InterPro" id="IPR002136">
    <property type="entry name" value="Ribosomal_uL4"/>
</dbReference>
<dbReference type="InterPro" id="IPR005540">
    <property type="entry name" value="KNOX1"/>
</dbReference>
<dbReference type="InterPro" id="IPR005539">
    <property type="entry name" value="ELK_dom"/>
</dbReference>
<keyword evidence="6 9" id="KW-0539">Nucleus</keyword>
<feature type="compositionally biased region" description="Polar residues" evidence="11">
    <location>
        <begin position="365"/>
        <end position="375"/>
    </location>
</feature>
<dbReference type="PROSITE" id="PS50071">
    <property type="entry name" value="HOMEOBOX_2"/>
    <property type="match status" value="1"/>
</dbReference>
<dbReference type="InterPro" id="IPR008422">
    <property type="entry name" value="KN_HD"/>
</dbReference>
<dbReference type="NCBIfam" id="TIGR03953">
    <property type="entry name" value="rplD_bact"/>
    <property type="match status" value="1"/>
</dbReference>
<keyword evidence="4 9" id="KW-0238">DNA-binding</keyword>
<dbReference type="GO" id="GO:0003735">
    <property type="term" value="F:structural constituent of ribosome"/>
    <property type="evidence" value="ECO:0007669"/>
    <property type="project" value="InterPro"/>
</dbReference>
<dbReference type="GO" id="GO:0009888">
    <property type="term" value="P:tissue development"/>
    <property type="evidence" value="ECO:0007669"/>
    <property type="project" value="UniProtKB-ARBA"/>
</dbReference>
<dbReference type="SMART" id="SM01256">
    <property type="entry name" value="KNOX2"/>
    <property type="match status" value="1"/>
</dbReference>
<dbReference type="SMART" id="SM01188">
    <property type="entry name" value="ELK"/>
    <property type="match status" value="1"/>
</dbReference>